<dbReference type="GO" id="GO:0016779">
    <property type="term" value="F:nucleotidyltransferase activity"/>
    <property type="evidence" value="ECO:0007669"/>
    <property type="project" value="TreeGrafter"/>
</dbReference>
<evidence type="ECO:0000256" key="1">
    <source>
        <dbReference type="SAM" id="MobiDB-lite"/>
    </source>
</evidence>
<dbReference type="PANTHER" id="PTHR12271:SF134">
    <property type="entry name" value="NUCLEOTIDYLTRANSFERASE FAMILY PROTEIN"/>
    <property type="match status" value="1"/>
</dbReference>
<feature type="compositionally biased region" description="Basic residues" evidence="1">
    <location>
        <begin position="390"/>
        <end position="401"/>
    </location>
</feature>
<reference evidence="3" key="1">
    <citation type="journal article" date="2013" name="J. Plant Res.">
        <title>Effect of fungi and light on seed germination of three Opuntia species from semiarid lands of central Mexico.</title>
        <authorList>
            <person name="Delgado-Sanchez P."/>
            <person name="Jimenez-Bremont J.F."/>
            <person name="Guerrero-Gonzalez Mde L."/>
            <person name="Flores J."/>
        </authorList>
    </citation>
    <scope>NUCLEOTIDE SEQUENCE</scope>
    <source>
        <tissue evidence="3">Cladode</tissue>
    </source>
</reference>
<dbReference type="PANTHER" id="PTHR12271">
    <property type="entry name" value="POLY A POLYMERASE CID PAP -RELATED"/>
    <property type="match status" value="1"/>
</dbReference>
<dbReference type="InterPro" id="IPR054708">
    <property type="entry name" value="MTPAP-like_central"/>
</dbReference>
<organism evidence="3">
    <name type="scientific">Opuntia streptacantha</name>
    <name type="common">Prickly pear cactus</name>
    <name type="synonym">Opuntia cardona</name>
    <dbReference type="NCBI Taxonomy" id="393608"/>
    <lineage>
        <taxon>Eukaryota</taxon>
        <taxon>Viridiplantae</taxon>
        <taxon>Streptophyta</taxon>
        <taxon>Embryophyta</taxon>
        <taxon>Tracheophyta</taxon>
        <taxon>Spermatophyta</taxon>
        <taxon>Magnoliopsida</taxon>
        <taxon>eudicotyledons</taxon>
        <taxon>Gunneridae</taxon>
        <taxon>Pentapetalae</taxon>
        <taxon>Caryophyllales</taxon>
        <taxon>Cactineae</taxon>
        <taxon>Cactaceae</taxon>
        <taxon>Opuntioideae</taxon>
        <taxon>Opuntia</taxon>
    </lineage>
</organism>
<dbReference type="SUPFAM" id="SSF81301">
    <property type="entry name" value="Nucleotidyltransferase"/>
    <property type="match status" value="1"/>
</dbReference>
<name>A0A7C9FLJ1_OPUST</name>
<proteinExistence type="predicted"/>
<dbReference type="SUPFAM" id="SSF81631">
    <property type="entry name" value="PAP/OAS1 substrate-binding domain"/>
    <property type="match status" value="1"/>
</dbReference>
<dbReference type="GO" id="GO:0031123">
    <property type="term" value="P:RNA 3'-end processing"/>
    <property type="evidence" value="ECO:0007669"/>
    <property type="project" value="TreeGrafter"/>
</dbReference>
<protein>
    <recommendedName>
        <fullName evidence="2">Poly(A) RNA polymerase mitochondrial-like central palm domain-containing protein</fullName>
    </recommendedName>
</protein>
<dbReference type="AlphaFoldDB" id="A0A7C9FLJ1"/>
<evidence type="ECO:0000259" key="2">
    <source>
        <dbReference type="Pfam" id="PF22600"/>
    </source>
</evidence>
<dbReference type="Gene3D" id="1.10.1410.10">
    <property type="match status" value="1"/>
</dbReference>
<dbReference type="InterPro" id="IPR043519">
    <property type="entry name" value="NT_sf"/>
</dbReference>
<feature type="domain" description="Poly(A) RNA polymerase mitochondrial-like central palm" evidence="2">
    <location>
        <begin position="30"/>
        <end position="175"/>
    </location>
</feature>
<reference evidence="3" key="2">
    <citation type="submission" date="2020-07" db="EMBL/GenBank/DDBJ databases">
        <authorList>
            <person name="Vera ALvarez R."/>
            <person name="Arias-Moreno D.M."/>
            <person name="Jimenez-Jacinto V."/>
            <person name="Jimenez-Bremont J.F."/>
            <person name="Swaminathan K."/>
            <person name="Moose S.P."/>
            <person name="Guerrero-Gonzalez M.L."/>
            <person name="Marino-Ramirez L."/>
            <person name="Landsman D."/>
            <person name="Rodriguez-Kessler M."/>
            <person name="Delgado-Sanchez P."/>
        </authorList>
    </citation>
    <scope>NUCLEOTIDE SEQUENCE</scope>
    <source>
        <tissue evidence="3">Cladode</tissue>
    </source>
</reference>
<feature type="region of interest" description="Disordered" evidence="1">
    <location>
        <begin position="376"/>
        <end position="431"/>
    </location>
</feature>
<sequence>MEADLLMIAKKHVLQGFQKNADLLSGISALEVQLNDVFGSCLPNMRDYDNRRDLIHIFNEIAREIYGKNNECPVVEGFGSFLMDMFNAKSDLDLSINFSDKKVEARRDAKIKALRKFANKFYVLQKKKHVTNVQPILSAKVPVLKVTDCGTGIECDLSVGNMDGIAKSHIILMVSSIDERFKKLCFLMKAWAKAYDINSSKDGTLNSLSLVLLVAFHLQSREQPILPPFSALFKDGTDPEAVKKNIPRFLNYGNGNKESVADLFVSLLLMLESAEMLWPMGLCVSTYEGSWIYKIWESKKGDKIGLISIEDFTERSQNTARAVKLKNITKIYSSIRCSLLQIRSFTSGKIDADKLKNRLFGPDSLTENVSIKTIAHPVPWQPNLQDTTQRKRKRSKQKKEKKWVQKQDGSSVDGSQAQAPAHPSAPEKKVTKGLKKLGRSSIVQTWAQAPLPPNQPVQPTFGFRRERNHAEIAKHPTPDLHHSVVSTSCSAMPYHPTRVASASGSEMPYNSALVACTSGGAMPYHSTPMASTSGNAMCYHPTHYLPTPPYAHHVELERSYNSNDSLPFVPFHAPNTRSFRAFGSNMRYVEANHRHNTSGAHGEYPLFFSRPP</sequence>
<dbReference type="EMBL" id="GISG01275191">
    <property type="protein sequence ID" value="MBA4677424.1"/>
    <property type="molecule type" value="Transcribed_RNA"/>
</dbReference>
<accession>A0A7C9FLJ1</accession>
<evidence type="ECO:0000313" key="3">
    <source>
        <dbReference type="EMBL" id="MBA4677424.1"/>
    </source>
</evidence>
<dbReference type="Pfam" id="PF22600">
    <property type="entry name" value="MTPAP-like_central"/>
    <property type="match status" value="1"/>
</dbReference>
<dbReference type="Gene3D" id="3.30.460.10">
    <property type="entry name" value="Beta Polymerase, domain 2"/>
    <property type="match status" value="1"/>
</dbReference>
<feature type="compositionally biased region" description="Low complexity" evidence="1">
    <location>
        <begin position="415"/>
        <end position="424"/>
    </location>
</feature>
<dbReference type="CDD" id="cd05402">
    <property type="entry name" value="NT_PAP_TUTase"/>
    <property type="match status" value="1"/>
</dbReference>